<evidence type="ECO:0000313" key="4">
    <source>
        <dbReference type="EMBL" id="MFD2170389.1"/>
    </source>
</evidence>
<organism evidence="4 5">
    <name type="scientific">Tumebacillus lipolyticus</name>
    <dbReference type="NCBI Taxonomy" id="1280370"/>
    <lineage>
        <taxon>Bacteria</taxon>
        <taxon>Bacillati</taxon>
        <taxon>Bacillota</taxon>
        <taxon>Bacilli</taxon>
        <taxon>Bacillales</taxon>
        <taxon>Alicyclobacillaceae</taxon>
        <taxon>Tumebacillus</taxon>
    </lineage>
</organism>
<dbReference type="PANTHER" id="PTHR32089:SF112">
    <property type="entry name" value="LYSOZYME-LIKE PROTEIN-RELATED"/>
    <property type="match status" value="1"/>
</dbReference>
<dbReference type="Proteomes" id="UP001597343">
    <property type="component" value="Unassembled WGS sequence"/>
</dbReference>
<protein>
    <submittedName>
        <fullName evidence="4">Methyl-accepting chemotaxis protein</fullName>
    </submittedName>
</protein>
<evidence type="ECO:0000259" key="3">
    <source>
        <dbReference type="PROSITE" id="PS50111"/>
    </source>
</evidence>
<feature type="domain" description="Methyl-accepting transducer" evidence="3">
    <location>
        <begin position="62"/>
        <end position="283"/>
    </location>
</feature>
<proteinExistence type="predicted"/>
<dbReference type="Gene3D" id="1.10.287.950">
    <property type="entry name" value="Methyl-accepting chemotaxis protein"/>
    <property type="match status" value="1"/>
</dbReference>
<gene>
    <name evidence="4" type="ORF">ACFSOY_10290</name>
</gene>
<evidence type="ECO:0000256" key="1">
    <source>
        <dbReference type="ARBA" id="ARBA00023224"/>
    </source>
</evidence>
<dbReference type="SMART" id="SM00283">
    <property type="entry name" value="MA"/>
    <property type="match status" value="1"/>
</dbReference>
<evidence type="ECO:0000256" key="2">
    <source>
        <dbReference type="PROSITE-ProRule" id="PRU00284"/>
    </source>
</evidence>
<accession>A0ABW4ZXJ9</accession>
<dbReference type="PROSITE" id="PS50111">
    <property type="entry name" value="CHEMOTAXIS_TRANSDUC_2"/>
    <property type="match status" value="1"/>
</dbReference>
<reference evidence="5" key="1">
    <citation type="journal article" date="2019" name="Int. J. Syst. Evol. Microbiol.">
        <title>The Global Catalogue of Microorganisms (GCM) 10K type strain sequencing project: providing services to taxonomists for standard genome sequencing and annotation.</title>
        <authorList>
            <consortium name="The Broad Institute Genomics Platform"/>
            <consortium name="The Broad Institute Genome Sequencing Center for Infectious Disease"/>
            <person name="Wu L."/>
            <person name="Ma J."/>
        </authorList>
    </citation>
    <scope>NUCLEOTIDE SEQUENCE [LARGE SCALE GENOMIC DNA]</scope>
    <source>
        <strain evidence="5">CGMCC 1.13574</strain>
    </source>
</reference>
<dbReference type="SUPFAM" id="SSF58104">
    <property type="entry name" value="Methyl-accepting chemotaxis protein (MCP) signaling domain"/>
    <property type="match status" value="1"/>
</dbReference>
<comment type="caution">
    <text evidence="4">The sequence shown here is derived from an EMBL/GenBank/DDBJ whole genome shotgun (WGS) entry which is preliminary data.</text>
</comment>
<keyword evidence="1 2" id="KW-0807">Transducer</keyword>
<sequence>MAFWSKKQVEAEVSATLQPTGAQAAQEEHVEALKREMVTLYEQMGELIKQNGAVNNQHGTLSSLASKFKASVENMERIAAESNQTSDHLYERGQRLTHISKASSELSKQGKRSLDEIVEVITDVQGESDRTQTVMSRLEKRSAEVSGIVGVIGEIASQTNLLALNAAIEAARAGEQGRGFAIVADEVRKLAEMTGNSTKHIAELVNSILQDTKEALSGSNSNQESIKRGLHVCKDASEKMDELFAAFDEVTHEVDEVMTIIQSQKKLSGTLTKELATSNELLSKMHNDLIDHVKAAQVVDRQLERSYESLRAAAANRKR</sequence>
<dbReference type="InterPro" id="IPR004089">
    <property type="entry name" value="MCPsignal_dom"/>
</dbReference>
<dbReference type="RefSeq" id="WP_386046298.1">
    <property type="nucleotide sequence ID" value="NZ_JBHUIO010000005.1"/>
</dbReference>
<dbReference type="PANTHER" id="PTHR32089">
    <property type="entry name" value="METHYL-ACCEPTING CHEMOTAXIS PROTEIN MCPB"/>
    <property type="match status" value="1"/>
</dbReference>
<name>A0ABW4ZXJ9_9BACL</name>
<dbReference type="EMBL" id="JBHUIO010000005">
    <property type="protein sequence ID" value="MFD2170389.1"/>
    <property type="molecule type" value="Genomic_DNA"/>
</dbReference>
<evidence type="ECO:0000313" key="5">
    <source>
        <dbReference type="Proteomes" id="UP001597343"/>
    </source>
</evidence>
<dbReference type="Pfam" id="PF00015">
    <property type="entry name" value="MCPsignal"/>
    <property type="match status" value="1"/>
</dbReference>
<keyword evidence="5" id="KW-1185">Reference proteome</keyword>